<evidence type="ECO:0000256" key="10">
    <source>
        <dbReference type="ARBA" id="ARBA00022989"/>
    </source>
</evidence>
<reference evidence="16" key="2">
    <citation type="submission" date="2025-09" db="UniProtKB">
        <authorList>
            <consortium name="Ensembl"/>
        </authorList>
    </citation>
    <scope>IDENTIFICATION</scope>
</reference>
<evidence type="ECO:0000256" key="1">
    <source>
        <dbReference type="ARBA" id="ARBA00003195"/>
    </source>
</evidence>
<evidence type="ECO:0000256" key="6">
    <source>
        <dbReference type="ARBA" id="ARBA00022660"/>
    </source>
</evidence>
<dbReference type="InterPro" id="IPR017384">
    <property type="entry name" value="NADH_Ub_cplx-1_asu_su-1"/>
</dbReference>
<dbReference type="GeneID" id="106037647"/>
<dbReference type="PANTHER" id="PTHR17098">
    <property type="entry name" value="NADH-UBIQUINONE OXIDOREDUCTASE MWFE SUBUNIT"/>
    <property type="match status" value="1"/>
</dbReference>
<dbReference type="OrthoDB" id="1920692at2759"/>
<keyword evidence="9" id="KW-0249">Electron transport</keyword>
<evidence type="ECO:0000256" key="9">
    <source>
        <dbReference type="ARBA" id="ARBA00022982"/>
    </source>
</evidence>
<keyword evidence="8" id="KW-0999">Mitochondrion inner membrane</keyword>
<gene>
    <name evidence="16" type="primary">NDUFA1</name>
</gene>
<keyword evidence="10 15" id="KW-1133">Transmembrane helix</keyword>
<feature type="transmembrane region" description="Helical" evidence="15">
    <location>
        <begin position="6"/>
        <end position="26"/>
    </location>
</feature>
<evidence type="ECO:0000256" key="8">
    <source>
        <dbReference type="ARBA" id="ARBA00022792"/>
    </source>
</evidence>
<dbReference type="RefSeq" id="XP_013039079.2">
    <property type="nucleotide sequence ID" value="XM_013183625.3"/>
</dbReference>
<evidence type="ECO:0000256" key="7">
    <source>
        <dbReference type="ARBA" id="ARBA00022692"/>
    </source>
</evidence>
<dbReference type="GO" id="GO:0005743">
    <property type="term" value="C:mitochondrial inner membrane"/>
    <property type="evidence" value="ECO:0007669"/>
    <property type="project" value="UniProtKB-SubCell"/>
</dbReference>
<evidence type="ECO:0000313" key="17">
    <source>
        <dbReference type="Proteomes" id="UP000694521"/>
    </source>
</evidence>
<keyword evidence="5" id="KW-0813">Transport</keyword>
<evidence type="ECO:0000256" key="5">
    <source>
        <dbReference type="ARBA" id="ARBA00022448"/>
    </source>
</evidence>
<keyword evidence="12 15" id="KW-0472">Membrane</keyword>
<keyword evidence="7 15" id="KW-0812">Transmembrane</keyword>
<dbReference type="KEGG" id="acyg:106037647"/>
<evidence type="ECO:0000256" key="15">
    <source>
        <dbReference type="SAM" id="Phobius"/>
    </source>
</evidence>
<dbReference type="CTD" id="4694"/>
<keyword evidence="17" id="KW-1185">Reference proteome</keyword>
<evidence type="ECO:0000256" key="4">
    <source>
        <dbReference type="ARBA" id="ARBA00016392"/>
    </source>
</evidence>
<dbReference type="Proteomes" id="UP000694521">
    <property type="component" value="Unplaced"/>
</dbReference>
<comment type="similarity">
    <text evidence="3">Belongs to the complex I NDUFA1 subunit family.</text>
</comment>
<sequence>MWYEVLPGMAIMAACLTVPGFTTVFLQRWSNGGKEKRVARNAFQWAMMQRDKRLSGASKHYVVKGLENIH</sequence>
<evidence type="ECO:0000256" key="14">
    <source>
        <dbReference type="ARBA" id="ARBA00033255"/>
    </source>
</evidence>
<reference evidence="16" key="1">
    <citation type="submission" date="2025-08" db="UniProtKB">
        <authorList>
            <consortium name="Ensembl"/>
        </authorList>
    </citation>
    <scope>IDENTIFICATION</scope>
</reference>
<keyword evidence="11" id="KW-0496">Mitochondrion</keyword>
<keyword evidence="6" id="KW-0679">Respiratory chain</keyword>
<protein>
    <recommendedName>
        <fullName evidence="4">NADH dehydrogenase [ubiquinone] 1 alpha subcomplex subunit 1</fullName>
    </recommendedName>
    <alternativeName>
        <fullName evidence="14">Complex I-MWFE</fullName>
    </alternativeName>
    <alternativeName>
        <fullName evidence="13">NADH-ubiquinone oxidoreductase MWFE subunit</fullName>
    </alternativeName>
</protein>
<evidence type="ECO:0000256" key="11">
    <source>
        <dbReference type="ARBA" id="ARBA00023128"/>
    </source>
</evidence>
<dbReference type="PANTHER" id="PTHR17098:SF2">
    <property type="entry name" value="NADH DEHYDROGENASE [UBIQUINONE] 1 ALPHA SUBCOMPLEX SUBUNIT 1"/>
    <property type="match status" value="1"/>
</dbReference>
<evidence type="ECO:0000256" key="3">
    <source>
        <dbReference type="ARBA" id="ARBA00009960"/>
    </source>
</evidence>
<evidence type="ECO:0000313" key="16">
    <source>
        <dbReference type="Ensembl" id="ENSACDP00005001476.1"/>
    </source>
</evidence>
<dbReference type="Ensembl" id="ENSACDT00005001728.1">
    <property type="protein sequence ID" value="ENSACDP00005001476.1"/>
    <property type="gene ID" value="ENSACDG00005001014.1"/>
</dbReference>
<evidence type="ECO:0000256" key="13">
    <source>
        <dbReference type="ARBA" id="ARBA00029847"/>
    </source>
</evidence>
<accession>A0A8B9D513</accession>
<proteinExistence type="inferred from homology"/>
<comment type="subcellular location">
    <subcellularLocation>
        <location evidence="2">Mitochondrion inner membrane</location>
        <topology evidence="2">Single-pass membrane protein</topology>
        <orientation evidence="2">Matrix side</orientation>
    </subcellularLocation>
</comment>
<evidence type="ECO:0000256" key="2">
    <source>
        <dbReference type="ARBA" id="ARBA00004298"/>
    </source>
</evidence>
<comment type="function">
    <text evidence="1">Accessory subunit of the mitochondrial membrane respiratory chain NADH dehydrogenase (Complex I), that is believed not to be involved in catalysis. Complex I functions in the transfer of electrons from NADH to the respiratory chain. The immediate electron acceptor for the enzyme is believed to be ubiquinone.</text>
</comment>
<organism evidence="16 17">
    <name type="scientific">Anser cygnoides</name>
    <name type="common">Swan goose</name>
    <dbReference type="NCBI Taxonomy" id="8845"/>
    <lineage>
        <taxon>Eukaryota</taxon>
        <taxon>Metazoa</taxon>
        <taxon>Chordata</taxon>
        <taxon>Craniata</taxon>
        <taxon>Vertebrata</taxon>
        <taxon>Euteleostomi</taxon>
        <taxon>Archelosauria</taxon>
        <taxon>Archosauria</taxon>
        <taxon>Dinosauria</taxon>
        <taxon>Saurischia</taxon>
        <taxon>Theropoda</taxon>
        <taxon>Coelurosauria</taxon>
        <taxon>Aves</taxon>
        <taxon>Neognathae</taxon>
        <taxon>Galloanserae</taxon>
        <taxon>Anseriformes</taxon>
        <taxon>Anatidae</taxon>
        <taxon>Anserinae</taxon>
        <taxon>Anser</taxon>
    </lineage>
</organism>
<dbReference type="AlphaFoldDB" id="A0A8B9D513"/>
<evidence type="ECO:0000256" key="12">
    <source>
        <dbReference type="ARBA" id="ARBA00023136"/>
    </source>
</evidence>
<name>A0A8B9D513_ANSCY</name>
<dbReference type="Pfam" id="PF15879">
    <property type="entry name" value="MWFE"/>
    <property type="match status" value="1"/>
</dbReference>